<dbReference type="InterPro" id="IPR016047">
    <property type="entry name" value="M23ase_b-sheet_dom"/>
</dbReference>
<evidence type="ECO:0000256" key="2">
    <source>
        <dbReference type="SAM" id="Coils"/>
    </source>
</evidence>
<name>A0ABP4LL34_9ACTN</name>
<evidence type="ECO:0000256" key="4">
    <source>
        <dbReference type="SAM" id="Phobius"/>
    </source>
</evidence>
<feature type="region of interest" description="Disordered" evidence="3">
    <location>
        <begin position="76"/>
        <end position="96"/>
    </location>
</feature>
<dbReference type="CDD" id="cd12797">
    <property type="entry name" value="M23_peptidase"/>
    <property type="match status" value="1"/>
</dbReference>
<feature type="region of interest" description="Disordered" evidence="3">
    <location>
        <begin position="1"/>
        <end position="51"/>
    </location>
</feature>
<organism evidence="6 7">
    <name type="scientific">Kribbella lupini</name>
    <dbReference type="NCBI Taxonomy" id="291602"/>
    <lineage>
        <taxon>Bacteria</taxon>
        <taxon>Bacillati</taxon>
        <taxon>Actinomycetota</taxon>
        <taxon>Actinomycetes</taxon>
        <taxon>Propionibacteriales</taxon>
        <taxon>Kribbellaceae</taxon>
        <taxon>Kribbella</taxon>
    </lineage>
</organism>
<evidence type="ECO:0000313" key="6">
    <source>
        <dbReference type="EMBL" id="GAA1526497.1"/>
    </source>
</evidence>
<dbReference type="Gene3D" id="6.10.250.3150">
    <property type="match status" value="1"/>
</dbReference>
<keyword evidence="4" id="KW-1133">Transmembrane helix</keyword>
<dbReference type="EMBL" id="BAAANC010000002">
    <property type="protein sequence ID" value="GAA1526497.1"/>
    <property type="molecule type" value="Genomic_DNA"/>
</dbReference>
<dbReference type="InterPro" id="IPR050570">
    <property type="entry name" value="Cell_wall_metabolism_enzyme"/>
</dbReference>
<keyword evidence="4" id="KW-0812">Transmembrane</keyword>
<evidence type="ECO:0000256" key="1">
    <source>
        <dbReference type="ARBA" id="ARBA00022729"/>
    </source>
</evidence>
<keyword evidence="4" id="KW-0472">Membrane</keyword>
<dbReference type="Gene3D" id="2.70.70.10">
    <property type="entry name" value="Glucose Permease (Domain IIA)"/>
    <property type="match status" value="1"/>
</dbReference>
<protein>
    <recommendedName>
        <fullName evidence="5">M23ase beta-sheet core domain-containing protein</fullName>
    </recommendedName>
</protein>
<feature type="compositionally biased region" description="Basic residues" evidence="3">
    <location>
        <begin position="342"/>
        <end position="351"/>
    </location>
</feature>
<accession>A0ABP4LL34</accession>
<feature type="compositionally biased region" description="Basic and acidic residues" evidence="3">
    <location>
        <begin position="24"/>
        <end position="35"/>
    </location>
</feature>
<keyword evidence="7" id="KW-1185">Reference proteome</keyword>
<evidence type="ECO:0000259" key="5">
    <source>
        <dbReference type="Pfam" id="PF01551"/>
    </source>
</evidence>
<dbReference type="Pfam" id="PF01551">
    <property type="entry name" value="Peptidase_M23"/>
    <property type="match status" value="1"/>
</dbReference>
<gene>
    <name evidence="6" type="ORF">GCM10009741_30140</name>
</gene>
<feature type="transmembrane region" description="Helical" evidence="4">
    <location>
        <begin position="55"/>
        <end position="74"/>
    </location>
</feature>
<dbReference type="PANTHER" id="PTHR21666:SF289">
    <property type="entry name" value="L-ALA--D-GLU ENDOPEPTIDASE"/>
    <property type="match status" value="1"/>
</dbReference>
<dbReference type="SUPFAM" id="SSF51261">
    <property type="entry name" value="Duplicated hybrid motif"/>
    <property type="match status" value="1"/>
</dbReference>
<evidence type="ECO:0000313" key="7">
    <source>
        <dbReference type="Proteomes" id="UP001500363"/>
    </source>
</evidence>
<dbReference type="Proteomes" id="UP001500363">
    <property type="component" value="Unassembled WGS sequence"/>
</dbReference>
<feature type="compositionally biased region" description="Basic and acidic residues" evidence="3">
    <location>
        <begin position="329"/>
        <end position="341"/>
    </location>
</feature>
<reference evidence="7" key="1">
    <citation type="journal article" date="2019" name="Int. J. Syst. Evol. Microbiol.">
        <title>The Global Catalogue of Microorganisms (GCM) 10K type strain sequencing project: providing services to taxonomists for standard genome sequencing and annotation.</title>
        <authorList>
            <consortium name="The Broad Institute Genomics Platform"/>
            <consortium name="The Broad Institute Genome Sequencing Center for Infectious Disease"/>
            <person name="Wu L."/>
            <person name="Ma J."/>
        </authorList>
    </citation>
    <scope>NUCLEOTIDE SEQUENCE [LARGE SCALE GENOMIC DNA]</scope>
    <source>
        <strain evidence="7">JCM 14303</strain>
    </source>
</reference>
<keyword evidence="1" id="KW-0732">Signal</keyword>
<sequence length="490" mass="52415">MQRHDNSTQSKGSTVVPHFPGANPRERGRIKRDDSIGATATSSDRSRPRPAARQTIVAACCVVLSMTAGALAVVPSAQADPPDPNAQKKQLDSQINQSKADLHESYDQLSKSVAAYNQAETQYQAVQARYAAVQGKLAAAKAADVVAASKLKAAEQALTTAQANVAEGQKEIAAKQALAGRAVRSAYQQQNPLVGLSIVLRGASPADLASGMQVQRNVFGITGNAITNLNNAQAQLANKQAKLAEAERIVAEQRAEAARTVQEVTALTQQVATQKAAAAAVTATRLVAQQAAEKDKNSELAHYQSLVAERSRVEQILIARARAEKAAAARRKAAAEAAERAKAKKEHRPPKHVPDPPDTDGGLSFPINTYITSPYGMRFHPILHYWKLHDGTDFGAGCGTPIHAAASGTVTDRYYNGGYGNRIFIDHGIIGGDSITTVYNHLSRYKARVGQHVKKGQVIGYVGTTGYSTGCHLHFMVYRDGRVTNPMKYL</sequence>
<dbReference type="PANTHER" id="PTHR21666">
    <property type="entry name" value="PEPTIDASE-RELATED"/>
    <property type="match status" value="1"/>
</dbReference>
<feature type="coiled-coil region" evidence="2">
    <location>
        <begin position="116"/>
        <end position="171"/>
    </location>
</feature>
<evidence type="ECO:0000256" key="3">
    <source>
        <dbReference type="SAM" id="MobiDB-lite"/>
    </source>
</evidence>
<feature type="region of interest" description="Disordered" evidence="3">
    <location>
        <begin position="329"/>
        <end position="361"/>
    </location>
</feature>
<proteinExistence type="predicted"/>
<feature type="coiled-coil region" evidence="2">
    <location>
        <begin position="229"/>
        <end position="270"/>
    </location>
</feature>
<feature type="compositionally biased region" description="Low complexity" evidence="3">
    <location>
        <begin position="38"/>
        <end position="51"/>
    </location>
</feature>
<dbReference type="InterPro" id="IPR011055">
    <property type="entry name" value="Dup_hybrid_motif"/>
</dbReference>
<feature type="domain" description="M23ase beta-sheet core" evidence="5">
    <location>
        <begin position="388"/>
        <end position="486"/>
    </location>
</feature>
<comment type="caution">
    <text evidence="6">The sequence shown here is derived from an EMBL/GenBank/DDBJ whole genome shotgun (WGS) entry which is preliminary data.</text>
</comment>
<keyword evidence="2" id="KW-0175">Coiled coil</keyword>